<dbReference type="PROSITE" id="PS01175">
    <property type="entry name" value="RIBONUCLEASE_II"/>
    <property type="match status" value="1"/>
</dbReference>
<evidence type="ECO:0000313" key="2">
    <source>
        <dbReference type="EMBL" id="KAJ2842168.1"/>
    </source>
</evidence>
<dbReference type="GO" id="GO:0000932">
    <property type="term" value="C:P-body"/>
    <property type="evidence" value="ECO:0007669"/>
    <property type="project" value="TreeGrafter"/>
</dbReference>
<dbReference type="EMBL" id="JANBUW010001889">
    <property type="protein sequence ID" value="KAJ2842168.1"/>
    <property type="molecule type" value="Genomic_DNA"/>
</dbReference>
<dbReference type="InterPro" id="IPR001900">
    <property type="entry name" value="RNase_II/R"/>
</dbReference>
<reference evidence="2" key="1">
    <citation type="submission" date="2022-07" db="EMBL/GenBank/DDBJ databases">
        <title>Phylogenomic reconstructions and comparative analyses of Kickxellomycotina fungi.</title>
        <authorList>
            <person name="Reynolds N.K."/>
            <person name="Stajich J.E."/>
            <person name="Barry K."/>
            <person name="Grigoriev I.V."/>
            <person name="Crous P."/>
            <person name="Smith M.E."/>
        </authorList>
    </citation>
    <scope>NUCLEOTIDE SEQUENCE</scope>
    <source>
        <strain evidence="2">NRRL 1566</strain>
    </source>
</reference>
<dbReference type="PANTHER" id="PTHR23355">
    <property type="entry name" value="RIBONUCLEASE"/>
    <property type="match status" value="1"/>
</dbReference>
<dbReference type="OrthoDB" id="372421at2759"/>
<dbReference type="GO" id="GO:0006402">
    <property type="term" value="P:mRNA catabolic process"/>
    <property type="evidence" value="ECO:0007669"/>
    <property type="project" value="TreeGrafter"/>
</dbReference>
<dbReference type="Gene3D" id="2.40.50.140">
    <property type="entry name" value="Nucleic acid-binding proteins"/>
    <property type="match status" value="1"/>
</dbReference>
<comment type="caution">
    <text evidence="2">The sequence shown here is derived from an EMBL/GenBank/DDBJ whole genome shotgun (WGS) entry which is preliminary data.</text>
</comment>
<evidence type="ECO:0000313" key="3">
    <source>
        <dbReference type="Proteomes" id="UP001139887"/>
    </source>
</evidence>
<gene>
    <name evidence="2" type="ORF">IWW36_006008</name>
</gene>
<dbReference type="InterPro" id="IPR050180">
    <property type="entry name" value="RNR_Ribonuclease"/>
</dbReference>
<evidence type="ECO:0000259" key="1">
    <source>
        <dbReference type="Pfam" id="PF00773"/>
    </source>
</evidence>
<accession>A0A9W8I931</accession>
<dbReference type="Proteomes" id="UP001139887">
    <property type="component" value="Unassembled WGS sequence"/>
</dbReference>
<dbReference type="GO" id="GO:0003723">
    <property type="term" value="F:RNA binding"/>
    <property type="evidence" value="ECO:0007669"/>
    <property type="project" value="InterPro"/>
</dbReference>
<dbReference type="AlphaFoldDB" id="A0A9W8I931"/>
<dbReference type="PANTHER" id="PTHR23355:SF9">
    <property type="entry name" value="DIS3-LIKE EXONUCLEASE 2"/>
    <property type="match status" value="1"/>
</dbReference>
<protein>
    <recommendedName>
        <fullName evidence="1">RNB domain-containing protein</fullName>
    </recommendedName>
</protein>
<organism evidence="2 3">
    <name type="scientific">Coemansia brasiliensis</name>
    <dbReference type="NCBI Taxonomy" id="2650707"/>
    <lineage>
        <taxon>Eukaryota</taxon>
        <taxon>Fungi</taxon>
        <taxon>Fungi incertae sedis</taxon>
        <taxon>Zoopagomycota</taxon>
        <taxon>Kickxellomycotina</taxon>
        <taxon>Kickxellomycetes</taxon>
        <taxon>Kickxellales</taxon>
        <taxon>Kickxellaceae</taxon>
        <taxon>Coemansia</taxon>
    </lineage>
</organism>
<dbReference type="Pfam" id="PF00773">
    <property type="entry name" value="RNB"/>
    <property type="match status" value="1"/>
</dbReference>
<feature type="domain" description="RNB" evidence="1">
    <location>
        <begin position="19"/>
        <end position="94"/>
    </location>
</feature>
<name>A0A9W8I931_9FUNG</name>
<dbReference type="InterPro" id="IPR022966">
    <property type="entry name" value="RNase_II/R_CS"/>
</dbReference>
<dbReference type="SUPFAM" id="SSF50249">
    <property type="entry name" value="Nucleic acid-binding proteins"/>
    <property type="match status" value="1"/>
</dbReference>
<keyword evidence="3" id="KW-1185">Reference proteome</keyword>
<proteinExistence type="predicted"/>
<sequence>LCRQLRLSGIDIDTQSAGSIAHSISDIADVDIRYTVEEMMTAPMQRATYFSTHAVDSRNDYRHYALNAPLYTHFTSPIRRYADVIVHRTLEASLAVYGNHVTSDHPLMPTYFSPYFPKTQAKGSLTTKRGSALVSLVPSTELLASIAHQCNLRKDAAKKAQEASSKLFLVNYLSAIAQDSDVPGVITQAVVTKLRESSFSILSPMFGIESIIYMDRMADRDNEVISTDGRKWKLHLWSVERASIKLVWKVSSPDQKTPEDQIADSLSALVIDDTQHSVVNLKCNRSADETPTQTIRIFSKLSVCIVPETNPPDISVKLAMPCINA</sequence>
<dbReference type="GO" id="GO:0000175">
    <property type="term" value="F:3'-5'-RNA exonuclease activity"/>
    <property type="evidence" value="ECO:0007669"/>
    <property type="project" value="TreeGrafter"/>
</dbReference>
<dbReference type="InterPro" id="IPR012340">
    <property type="entry name" value="NA-bd_OB-fold"/>
</dbReference>
<feature type="non-terminal residue" evidence="2">
    <location>
        <position position="1"/>
    </location>
</feature>